<comment type="caution">
    <text evidence="1">The sequence shown here is derived from an EMBL/GenBank/DDBJ whole genome shotgun (WGS) entry which is preliminary data.</text>
</comment>
<evidence type="ECO:0000313" key="1">
    <source>
        <dbReference type="EMBL" id="KAL0871336.1"/>
    </source>
</evidence>
<name>A0ABR3HLR0_LOXSC</name>
<gene>
    <name evidence="1" type="ORF">ABMA27_005078</name>
</gene>
<dbReference type="Gene3D" id="3.60.10.10">
    <property type="entry name" value="Endonuclease/exonuclease/phosphatase"/>
    <property type="match status" value="1"/>
</dbReference>
<dbReference type="PANTHER" id="PTHR33776">
    <property type="entry name" value="ENDO/EXONUCLEASE/PHOSPHATASE DOMAIN-CONTAINING PROTEIN"/>
    <property type="match status" value="1"/>
</dbReference>
<dbReference type="SUPFAM" id="SSF56219">
    <property type="entry name" value="DNase I-like"/>
    <property type="match status" value="1"/>
</dbReference>
<dbReference type="EMBL" id="JBEUOH010000017">
    <property type="protein sequence ID" value="KAL0871336.1"/>
    <property type="molecule type" value="Genomic_DNA"/>
</dbReference>
<organism evidence="1 2">
    <name type="scientific">Loxostege sticticalis</name>
    <name type="common">Beet webworm moth</name>
    <dbReference type="NCBI Taxonomy" id="481309"/>
    <lineage>
        <taxon>Eukaryota</taxon>
        <taxon>Metazoa</taxon>
        <taxon>Ecdysozoa</taxon>
        <taxon>Arthropoda</taxon>
        <taxon>Hexapoda</taxon>
        <taxon>Insecta</taxon>
        <taxon>Pterygota</taxon>
        <taxon>Neoptera</taxon>
        <taxon>Endopterygota</taxon>
        <taxon>Lepidoptera</taxon>
        <taxon>Glossata</taxon>
        <taxon>Ditrysia</taxon>
        <taxon>Pyraloidea</taxon>
        <taxon>Crambidae</taxon>
        <taxon>Pyraustinae</taxon>
        <taxon>Loxostege</taxon>
    </lineage>
</organism>
<protein>
    <recommendedName>
        <fullName evidence="3">Endonuclease/exonuclease/phosphatase domain-containing protein</fullName>
    </recommendedName>
</protein>
<dbReference type="Proteomes" id="UP001549920">
    <property type="component" value="Unassembled WGS sequence"/>
</dbReference>
<dbReference type="InterPro" id="IPR036691">
    <property type="entry name" value="Endo/exonu/phosph_ase_sf"/>
</dbReference>
<accession>A0ABR3HLR0</accession>
<evidence type="ECO:0000313" key="2">
    <source>
        <dbReference type="Proteomes" id="UP001549920"/>
    </source>
</evidence>
<keyword evidence="2" id="KW-1185">Reference proteome</keyword>
<proteinExistence type="predicted"/>
<evidence type="ECO:0008006" key="3">
    <source>
        <dbReference type="Google" id="ProtNLM"/>
    </source>
</evidence>
<sequence>MTKSLHSPLQDIDSIEIAKAIECSSTDLERHIRINKNNLTIIAQNIVSIYKNFDDFTLTLANLSFETDVITFTECRLDANKPLPQLNNYEVYNTHSQLNQNDGVVTYIKKRLKHKVNEVILYHASCLQMDLLDNIILCIYRSPSNPNAENFINSLNSHLETLPSHRSIIITGDININIRPKPLETLQEFKNRMNYLDMLANHGILAGHTLPTRQLNKIKYEPKIVVLQTSITDHRTIFLSISKIKKQMKNNRSKTTVNFEAALKYLRNSNLSDLLFCEDPTIVTNYLIDKIMESLKVNTEVTYVSCSKRIIQPNRNQLQKRLRNDPDNETLRITYRRYRNYCNNLIKRIKRNYDRATIIKSSKKYLVKWIQKKTYDEIEQLFERIA</sequence>
<reference evidence="1 2" key="1">
    <citation type="submission" date="2024-06" db="EMBL/GenBank/DDBJ databases">
        <title>A chromosome-level genome assembly of beet webworm, Loxostege sticticalis.</title>
        <authorList>
            <person name="Zhang Y."/>
        </authorList>
    </citation>
    <scope>NUCLEOTIDE SEQUENCE [LARGE SCALE GENOMIC DNA]</scope>
    <source>
        <strain evidence="1">AQ026</strain>
        <tissue evidence="1">Whole body</tissue>
    </source>
</reference>
<dbReference type="PANTHER" id="PTHR33776:SF3">
    <property type="entry name" value="PHD-TYPE DOMAIN-CONTAINING PROTEIN"/>
    <property type="match status" value="1"/>
</dbReference>